<evidence type="ECO:0000313" key="2">
    <source>
        <dbReference type="EMBL" id="QGW82619.1"/>
    </source>
</evidence>
<reference evidence="2 3" key="1">
    <citation type="submission" date="2019-12" db="EMBL/GenBank/DDBJ databases">
        <title>Hybrid Genome Assemblies of two High G+C Isolates from Undergraduate Microbiology Courses.</title>
        <authorList>
            <person name="Ne Ville C.J."/>
            <person name="Enright D."/>
            <person name="Hernandez I."/>
            <person name="Dodsworth J."/>
            <person name="Orwin P.M."/>
        </authorList>
    </citation>
    <scope>NUCLEOTIDE SEQUENCE [LARGE SCALE GENOMIC DNA]</scope>
    <source>
        <strain evidence="2 3">CSUSB</strain>
    </source>
</reference>
<sequence>MRMFGLLGLVLALVIVGLIAKKQLTTTAAPALPTVPGAASPAPGQAPAAARAQVQQVQTQVNQALDAAAQARKMPDDN</sequence>
<organism evidence="2 3">
    <name type="scientific">Variovorax paradoxus</name>
    <dbReference type="NCBI Taxonomy" id="34073"/>
    <lineage>
        <taxon>Bacteria</taxon>
        <taxon>Pseudomonadati</taxon>
        <taxon>Pseudomonadota</taxon>
        <taxon>Betaproteobacteria</taxon>
        <taxon>Burkholderiales</taxon>
        <taxon>Comamonadaceae</taxon>
        <taxon>Variovorax</taxon>
    </lineage>
</organism>
<evidence type="ECO:0000313" key="3">
    <source>
        <dbReference type="Proteomes" id="UP000425817"/>
    </source>
</evidence>
<dbReference type="EMBL" id="CP046622">
    <property type="protein sequence ID" value="QGW82619.1"/>
    <property type="molecule type" value="Genomic_DNA"/>
</dbReference>
<accession>A0A6I6H9X3</accession>
<dbReference type="AlphaFoldDB" id="A0A6I6H9X3"/>
<evidence type="ECO:0000256" key="1">
    <source>
        <dbReference type="SAM" id="MobiDB-lite"/>
    </source>
</evidence>
<name>A0A6I6H9X3_VARPD</name>
<feature type="region of interest" description="Disordered" evidence="1">
    <location>
        <begin position="31"/>
        <end position="53"/>
    </location>
</feature>
<gene>
    <name evidence="2" type="ORF">GOQ09_14010</name>
</gene>
<protein>
    <submittedName>
        <fullName evidence="2">Uncharacterized protein</fullName>
    </submittedName>
</protein>
<dbReference type="Proteomes" id="UP000425817">
    <property type="component" value="Chromosome"/>
</dbReference>
<proteinExistence type="predicted"/>